<dbReference type="AlphaFoldDB" id="A0A423PDV4"/>
<evidence type="ECO:0000313" key="2">
    <source>
        <dbReference type="Proteomes" id="UP000285123"/>
    </source>
</evidence>
<protein>
    <submittedName>
        <fullName evidence="1">Uncharacterized protein</fullName>
    </submittedName>
</protein>
<dbReference type="Gene3D" id="3.30.450.90">
    <property type="match status" value="1"/>
</dbReference>
<name>A0A423PDV4_9GAMM</name>
<accession>A0A423PDV4</accession>
<gene>
    <name evidence="1" type="ORF">SAHL_16705</name>
</gene>
<dbReference type="EMBL" id="AYKF01000141">
    <property type="protein sequence ID" value="ROO23736.1"/>
    <property type="molecule type" value="Genomic_DNA"/>
</dbReference>
<evidence type="ECO:0000313" key="1">
    <source>
        <dbReference type="EMBL" id="ROO23736.1"/>
    </source>
</evidence>
<dbReference type="Proteomes" id="UP000285123">
    <property type="component" value="Unassembled WGS sequence"/>
</dbReference>
<sequence length="307" mass="35222">MEWGEFSEHVFRFQPPTAAGEEEVRKAAYDTVHCGIRPLRGQTARGDSFAEKVWQLYREDLSQPHIGRRLGATKQAVSRALKQLHRLAEIQQAEAQIDPLTEESFSLHTQSTRALFQEVRALRKQQWSTARIARRIGRFKHTVKAIYRWLDLHDAAASLRSRGLDTAAIARRLRISSDAVDIIANIDLPKEREADDSGQNLEKLLRPLRRVLDQPDVSEVRVNKPHDVFVEKAGKDTRLPMPEFDQPKLYRLANEIARAHHQPLDERHPDLTGWLETGERVLILRPPVLPEDAFLLSIRKPEIPPPL</sequence>
<reference evidence="1 2" key="1">
    <citation type="submission" date="2013-10" db="EMBL/GenBank/DDBJ databases">
        <title>Salinisphaera halophila YIM 95161 Genome Sequencing.</title>
        <authorList>
            <person name="Lai Q."/>
            <person name="Li C."/>
            <person name="Shao Z."/>
        </authorList>
    </citation>
    <scope>NUCLEOTIDE SEQUENCE [LARGE SCALE GENOMIC DNA]</scope>
    <source>
        <strain evidence="1 2">YIM 95161</strain>
    </source>
</reference>
<proteinExistence type="predicted"/>
<comment type="caution">
    <text evidence="1">The sequence shown here is derived from an EMBL/GenBank/DDBJ whole genome shotgun (WGS) entry which is preliminary data.</text>
</comment>
<organism evidence="1 2">
    <name type="scientific">Salinisphaera orenii YIM 95161</name>
    <dbReference type="NCBI Taxonomy" id="1051139"/>
    <lineage>
        <taxon>Bacteria</taxon>
        <taxon>Pseudomonadati</taxon>
        <taxon>Pseudomonadota</taxon>
        <taxon>Gammaproteobacteria</taxon>
        <taxon>Salinisphaerales</taxon>
        <taxon>Salinisphaeraceae</taxon>
        <taxon>Salinisphaera</taxon>
    </lineage>
</organism>